<name>A0A397ELC0_APHAT</name>
<sequence>PCILKFPVPTKSVRRLLDVVSPLQQPDFDWPSPACIVKTQQVAMKRGETPPTGVAWNEDKNLFLDKEDGIWIPPSAMYLQQRVCIIAH</sequence>
<dbReference type="Proteomes" id="UP000266196">
    <property type="component" value="Unassembled WGS sequence"/>
</dbReference>
<proteinExistence type="predicted"/>
<feature type="non-terminal residue" evidence="1">
    <location>
        <position position="1"/>
    </location>
</feature>
<protein>
    <submittedName>
        <fullName evidence="1">Uncharacterized protein</fullName>
    </submittedName>
</protein>
<comment type="caution">
    <text evidence="1">The sequence shown here is derived from an EMBL/GenBank/DDBJ whole genome shotgun (WGS) entry which is preliminary data.</text>
</comment>
<dbReference type="AlphaFoldDB" id="A0A397ELC0"/>
<organism evidence="1 2">
    <name type="scientific">Aphanomyces astaci</name>
    <name type="common">Crayfish plague agent</name>
    <dbReference type="NCBI Taxonomy" id="112090"/>
    <lineage>
        <taxon>Eukaryota</taxon>
        <taxon>Sar</taxon>
        <taxon>Stramenopiles</taxon>
        <taxon>Oomycota</taxon>
        <taxon>Saprolegniomycetes</taxon>
        <taxon>Saprolegniales</taxon>
        <taxon>Verrucalvaceae</taxon>
        <taxon>Aphanomyces</taxon>
    </lineage>
</organism>
<dbReference type="EMBL" id="QUTE01022558">
    <property type="protein sequence ID" value="RHY81976.1"/>
    <property type="molecule type" value="Genomic_DNA"/>
</dbReference>
<evidence type="ECO:0000313" key="1">
    <source>
        <dbReference type="EMBL" id="RHY81976.1"/>
    </source>
</evidence>
<evidence type="ECO:0000313" key="2">
    <source>
        <dbReference type="Proteomes" id="UP000266196"/>
    </source>
</evidence>
<reference evidence="1 2" key="1">
    <citation type="submission" date="2018-08" db="EMBL/GenBank/DDBJ databases">
        <title>Aphanomyces genome sequencing and annotation.</title>
        <authorList>
            <person name="Minardi D."/>
            <person name="Oidtmann B."/>
            <person name="Van Der Giezen M."/>
            <person name="Studholme D.J."/>
        </authorList>
    </citation>
    <scope>NUCLEOTIDE SEQUENCE [LARGE SCALE GENOMIC DNA]</scope>
    <source>
        <strain evidence="1 2">197901</strain>
    </source>
</reference>
<gene>
    <name evidence="1" type="ORF">DYB31_009085</name>
</gene>
<accession>A0A397ELC0</accession>